<accession>A0A511DES6</accession>
<dbReference type="Gene3D" id="1.10.10.60">
    <property type="entry name" value="Homeodomain-like"/>
    <property type="match status" value="1"/>
</dbReference>
<dbReference type="Gene3D" id="3.30.450.40">
    <property type="match status" value="1"/>
</dbReference>
<dbReference type="InterPro" id="IPR027417">
    <property type="entry name" value="P-loop_NTPase"/>
</dbReference>
<evidence type="ECO:0000313" key="6">
    <source>
        <dbReference type="EMBL" id="GEL22923.1"/>
    </source>
</evidence>
<dbReference type="InterPro" id="IPR002197">
    <property type="entry name" value="HTH_Fis"/>
</dbReference>
<dbReference type="PANTHER" id="PTHR32071:SF122">
    <property type="entry name" value="SIGMA FACTOR"/>
    <property type="match status" value="1"/>
</dbReference>
<dbReference type="PROSITE" id="PS50045">
    <property type="entry name" value="SIGMA54_INTERACT_4"/>
    <property type="match status" value="1"/>
</dbReference>
<gene>
    <name evidence="6" type="ORF">PSU4_18770</name>
</gene>
<dbReference type="InterPro" id="IPR002078">
    <property type="entry name" value="Sigma_54_int"/>
</dbReference>
<dbReference type="PANTHER" id="PTHR32071">
    <property type="entry name" value="TRANSCRIPTIONAL REGULATORY PROTEIN"/>
    <property type="match status" value="1"/>
</dbReference>
<comment type="caution">
    <text evidence="6">The sequence shown here is derived from an EMBL/GenBank/DDBJ whole genome shotgun (WGS) entry which is preliminary data.</text>
</comment>
<evidence type="ECO:0000256" key="2">
    <source>
        <dbReference type="ARBA" id="ARBA00022840"/>
    </source>
</evidence>
<dbReference type="Gene3D" id="1.10.8.60">
    <property type="match status" value="1"/>
</dbReference>
<keyword evidence="4" id="KW-0804">Transcription</keyword>
<keyword evidence="2" id="KW-0067">ATP-binding</keyword>
<evidence type="ECO:0000256" key="4">
    <source>
        <dbReference type="ARBA" id="ARBA00023163"/>
    </source>
</evidence>
<dbReference type="InterPro" id="IPR029016">
    <property type="entry name" value="GAF-like_dom_sf"/>
</dbReference>
<keyword evidence="3" id="KW-0805">Transcription regulation</keyword>
<dbReference type="EMBL" id="BJVJ01000013">
    <property type="protein sequence ID" value="GEL22923.1"/>
    <property type="molecule type" value="Genomic_DNA"/>
</dbReference>
<dbReference type="GO" id="GO:0006355">
    <property type="term" value="P:regulation of DNA-templated transcription"/>
    <property type="evidence" value="ECO:0007669"/>
    <property type="project" value="InterPro"/>
</dbReference>
<dbReference type="GO" id="GO:0005524">
    <property type="term" value="F:ATP binding"/>
    <property type="evidence" value="ECO:0007669"/>
    <property type="project" value="UniProtKB-KW"/>
</dbReference>
<organism evidence="6 7">
    <name type="scientific">Pseudonocardia sulfidoxydans NBRC 16205</name>
    <dbReference type="NCBI Taxonomy" id="1223511"/>
    <lineage>
        <taxon>Bacteria</taxon>
        <taxon>Bacillati</taxon>
        <taxon>Actinomycetota</taxon>
        <taxon>Actinomycetes</taxon>
        <taxon>Pseudonocardiales</taxon>
        <taxon>Pseudonocardiaceae</taxon>
        <taxon>Pseudonocardia</taxon>
    </lineage>
</organism>
<dbReference type="SUPFAM" id="SSF46689">
    <property type="entry name" value="Homeodomain-like"/>
    <property type="match status" value="1"/>
</dbReference>
<dbReference type="Pfam" id="PF25601">
    <property type="entry name" value="AAA_lid_14"/>
    <property type="match status" value="1"/>
</dbReference>
<protein>
    <recommendedName>
        <fullName evidence="5">Sigma-54 factor interaction domain-containing protein</fullName>
    </recommendedName>
</protein>
<dbReference type="AlphaFoldDB" id="A0A511DES6"/>
<name>A0A511DES6_9PSEU</name>
<evidence type="ECO:0000259" key="5">
    <source>
        <dbReference type="PROSITE" id="PS50045"/>
    </source>
</evidence>
<sequence>MDPTGVEAAAQRFRRTGRIDPASEAVRPEVLASWLRAVDARVRLDSVEACYVGHEPGRSAVAEADEVFGAFFALTPRPRCSVALVDHDGVVRVRHDGDPALAALLDGVLFTPGFRYAETDVATTAAALLPGAAAVVRVDGPEHLHPELTWLSEAAARVHRDDGAPPDAVVVLRHAAHADDTTTALAGLLADRVAQAVADRAHRRGLLVHRGFAAARDAGAEWVLATDGDVLLTCPGVRRLGHDDQRALADLTLAAAVLGEADAGDQHVDLPSGHCAGLAVEPVTDSGVVVGCVVAGGPIDHATRASVPEAVRRQGSHVAPTTRRDYAADLRGGDHSARLHAEARMRANRELLSPYLRARHEVAAAVGRRRHQLLIGEAGVGKQTLVVGQFRRAHPSAMVHVVDCSRIGDSTGGPDPLDRVAREPGDRPRLLVLRQMNLLSPVAARRLDESLRTLVAMPDPLVVAGCIDTASADATRPYGLLLRHFHETVRVPALRYRADELGDIAMSILHGLAGGRSLTLSMQVVRVLEGYAWPGNVRELEDVLRYVVARKPVGVIQAPDLPPSCFAHRAPRMSMLEAAQCDVIIQALYEARGNRYKAAEMLGIARSSLYRKIDAFGISYIG</sequence>
<dbReference type="PRINTS" id="PR01590">
    <property type="entry name" value="HTHFIS"/>
</dbReference>
<keyword evidence="1" id="KW-0547">Nucleotide-binding</keyword>
<keyword evidence="7" id="KW-1185">Reference proteome</keyword>
<dbReference type="InterPro" id="IPR058031">
    <property type="entry name" value="AAA_lid_NorR"/>
</dbReference>
<dbReference type="Pfam" id="PF02954">
    <property type="entry name" value="HTH_8"/>
    <property type="match status" value="1"/>
</dbReference>
<dbReference type="RefSeq" id="WP_147105045.1">
    <property type="nucleotide sequence ID" value="NZ_BJVJ01000013.1"/>
</dbReference>
<dbReference type="SUPFAM" id="SSF52540">
    <property type="entry name" value="P-loop containing nucleoside triphosphate hydrolases"/>
    <property type="match status" value="1"/>
</dbReference>
<evidence type="ECO:0000313" key="7">
    <source>
        <dbReference type="Proteomes" id="UP000321685"/>
    </source>
</evidence>
<dbReference type="Proteomes" id="UP000321685">
    <property type="component" value="Unassembled WGS sequence"/>
</dbReference>
<feature type="domain" description="Sigma-54 factor interaction" evidence="5">
    <location>
        <begin position="393"/>
        <end position="549"/>
    </location>
</feature>
<evidence type="ECO:0000256" key="1">
    <source>
        <dbReference type="ARBA" id="ARBA00022741"/>
    </source>
</evidence>
<dbReference type="OrthoDB" id="5496274at2"/>
<dbReference type="GO" id="GO:0043565">
    <property type="term" value="F:sequence-specific DNA binding"/>
    <property type="evidence" value="ECO:0007669"/>
    <property type="project" value="InterPro"/>
</dbReference>
<evidence type="ECO:0000256" key="3">
    <source>
        <dbReference type="ARBA" id="ARBA00023015"/>
    </source>
</evidence>
<dbReference type="InterPro" id="IPR009057">
    <property type="entry name" value="Homeodomain-like_sf"/>
</dbReference>
<reference evidence="6 7" key="1">
    <citation type="submission" date="2019-07" db="EMBL/GenBank/DDBJ databases">
        <title>Whole genome shotgun sequence of Pseudonocardia sulfidoxydans NBRC 16205.</title>
        <authorList>
            <person name="Hosoyama A."/>
            <person name="Uohara A."/>
            <person name="Ohji S."/>
            <person name="Ichikawa N."/>
        </authorList>
    </citation>
    <scope>NUCLEOTIDE SEQUENCE [LARGE SCALE GENOMIC DNA]</scope>
    <source>
        <strain evidence="6 7">NBRC 16205</strain>
    </source>
</reference>
<proteinExistence type="predicted"/>